<dbReference type="CDD" id="cd06225">
    <property type="entry name" value="HAMP"/>
    <property type="match status" value="1"/>
</dbReference>
<evidence type="ECO:0000259" key="7">
    <source>
        <dbReference type="PROSITE" id="PS50111"/>
    </source>
</evidence>
<evidence type="ECO:0000256" key="1">
    <source>
        <dbReference type="ARBA" id="ARBA00004370"/>
    </source>
</evidence>
<keyword evidence="2" id="KW-0488">Methylation</keyword>
<dbReference type="FunFam" id="1.10.287.950:FF:000001">
    <property type="entry name" value="Methyl-accepting chemotaxis sensory transducer"/>
    <property type="match status" value="1"/>
</dbReference>
<dbReference type="Gene3D" id="1.10.287.950">
    <property type="entry name" value="Methyl-accepting chemotaxis protein"/>
    <property type="match status" value="1"/>
</dbReference>
<feature type="transmembrane region" description="Helical" evidence="6">
    <location>
        <begin position="167"/>
        <end position="185"/>
    </location>
</feature>
<evidence type="ECO:0000256" key="6">
    <source>
        <dbReference type="SAM" id="Phobius"/>
    </source>
</evidence>
<dbReference type="GO" id="GO:0005886">
    <property type="term" value="C:plasma membrane"/>
    <property type="evidence" value="ECO:0007669"/>
    <property type="project" value="TreeGrafter"/>
</dbReference>
<dbReference type="InterPro" id="IPR003660">
    <property type="entry name" value="HAMP_dom"/>
</dbReference>
<name>A0A2C9XWL9_CABSO</name>
<evidence type="ECO:0000313" key="10">
    <source>
        <dbReference type="Proteomes" id="UP000194546"/>
    </source>
</evidence>
<reference evidence="9 10" key="1">
    <citation type="submission" date="2017-03" db="EMBL/GenBank/DDBJ databases">
        <title>Genome analysis of strain PAMC 26510.</title>
        <authorList>
            <person name="Oh H.-M."/>
            <person name="Yang J.-A."/>
        </authorList>
    </citation>
    <scope>NUCLEOTIDE SEQUENCE [LARGE SCALE GENOMIC DNA]</scope>
    <source>
        <strain evidence="9 10">PAMC 26510</strain>
    </source>
</reference>
<dbReference type="Proteomes" id="UP000194546">
    <property type="component" value="Unassembled WGS sequence"/>
</dbReference>
<keyword evidence="6" id="KW-1133">Transmembrane helix</keyword>
<dbReference type="EMBL" id="NBTY01000086">
    <property type="protein sequence ID" value="OTP74400.1"/>
    <property type="molecule type" value="Genomic_DNA"/>
</dbReference>
<evidence type="ECO:0000313" key="9">
    <source>
        <dbReference type="EMBL" id="OTP74400.1"/>
    </source>
</evidence>
<sequence>MYQAWSNAREATRAMEGVIRLSDERIQPLHDTERLLLTALVNMDNAYINLQRGDQVTATDYTRKASNARQEAKRVFDAARKAAGDAGADQDFARLIAAYDMYGRVLDGREEALYDVSLDAYVAATGKAESADSNFQSTLREVSTHVEADRDSFKRASAERYRTASKLALSLFAISLLLVGLYWLIVERLLLKPLRATAAHFDRIAGGDLTVAVTSLRDNEIGALMAALGRMQQGLIRTVSSIRSGTEDVYKGASNIADGNTELSERTEKQASDLEQTAATLERLAAAVKENADNTRTTNELAQRATVDAKRGGENVERIIGTMEKVADSARKISDIVSIIDGIAFQTNILALNAAVEAARAQQDGRGFAVVAAEVRSLALRSAHAAKEVKVLIEDSAVFVERGSEQVIEAGRTMQEIVDSAEKVTKTMHEILIAASEQSIAIEQVSGVVAQMDRSTQQNATLVEQTASAARSLKEQSDSLVESVSVFEI</sequence>
<keyword evidence="5" id="KW-0175">Coiled coil</keyword>
<keyword evidence="4" id="KW-0807">Transducer</keyword>
<dbReference type="SUPFAM" id="SSF47170">
    <property type="entry name" value="Aspartate receptor, ligand-binding domain"/>
    <property type="match status" value="1"/>
</dbReference>
<dbReference type="SMART" id="SM00304">
    <property type="entry name" value="HAMP"/>
    <property type="match status" value="1"/>
</dbReference>
<dbReference type="InterPro" id="IPR035440">
    <property type="entry name" value="4HB_MCP_dom_sf"/>
</dbReference>
<organism evidence="9 10">
    <name type="scientific">Caballeronia sordidicola</name>
    <name type="common">Burkholderia sordidicola</name>
    <dbReference type="NCBI Taxonomy" id="196367"/>
    <lineage>
        <taxon>Bacteria</taxon>
        <taxon>Pseudomonadati</taxon>
        <taxon>Pseudomonadota</taxon>
        <taxon>Betaproteobacteria</taxon>
        <taxon>Burkholderiales</taxon>
        <taxon>Burkholderiaceae</taxon>
        <taxon>Caballeronia</taxon>
    </lineage>
</organism>
<dbReference type="PROSITE" id="PS50885">
    <property type="entry name" value="HAMP"/>
    <property type="match status" value="1"/>
</dbReference>
<dbReference type="SUPFAM" id="SSF58104">
    <property type="entry name" value="Methyl-accepting chemotaxis protein (MCP) signaling domain"/>
    <property type="match status" value="1"/>
</dbReference>
<dbReference type="PANTHER" id="PTHR43531:SF14">
    <property type="entry name" value="METHYL-ACCEPTING CHEMOTAXIS PROTEIN I-RELATED"/>
    <property type="match status" value="1"/>
</dbReference>
<gene>
    <name evidence="9" type="ORF">PAMC26510_16640</name>
</gene>
<dbReference type="PROSITE" id="PS50111">
    <property type="entry name" value="CHEMOTAXIS_TRANSDUC_2"/>
    <property type="match status" value="1"/>
</dbReference>
<keyword evidence="6" id="KW-0472">Membrane</keyword>
<comment type="subcellular location">
    <subcellularLocation>
        <location evidence="1">Membrane</location>
    </subcellularLocation>
</comment>
<dbReference type="GO" id="GO:0007165">
    <property type="term" value="P:signal transduction"/>
    <property type="evidence" value="ECO:0007669"/>
    <property type="project" value="UniProtKB-KW"/>
</dbReference>
<dbReference type="GO" id="GO:0004888">
    <property type="term" value="F:transmembrane signaling receptor activity"/>
    <property type="evidence" value="ECO:0007669"/>
    <property type="project" value="TreeGrafter"/>
</dbReference>
<dbReference type="InterPro" id="IPR004089">
    <property type="entry name" value="MCPsignal_dom"/>
</dbReference>
<protein>
    <submittedName>
        <fullName evidence="9">Methyl-accepting chemotaxis protein I (Serine chemoreceptor protein)</fullName>
    </submittedName>
</protein>
<keyword evidence="9" id="KW-0675">Receptor</keyword>
<dbReference type="AlphaFoldDB" id="A0A2C9XWL9"/>
<dbReference type="InterPro" id="IPR051310">
    <property type="entry name" value="MCP_chemotaxis"/>
</dbReference>
<evidence type="ECO:0000259" key="8">
    <source>
        <dbReference type="PROSITE" id="PS50885"/>
    </source>
</evidence>
<keyword evidence="6" id="KW-0812">Transmembrane</keyword>
<comment type="caution">
    <text evidence="9">The sequence shown here is derived from an EMBL/GenBank/DDBJ whole genome shotgun (WGS) entry which is preliminary data.</text>
</comment>
<evidence type="ECO:0000256" key="4">
    <source>
        <dbReference type="PROSITE-ProRule" id="PRU00284"/>
    </source>
</evidence>
<feature type="coiled-coil region" evidence="5">
    <location>
        <begin position="264"/>
        <end position="291"/>
    </location>
</feature>
<dbReference type="Pfam" id="PF00672">
    <property type="entry name" value="HAMP"/>
    <property type="match status" value="1"/>
</dbReference>
<dbReference type="SMART" id="SM00283">
    <property type="entry name" value="MA"/>
    <property type="match status" value="1"/>
</dbReference>
<dbReference type="GO" id="GO:0006935">
    <property type="term" value="P:chemotaxis"/>
    <property type="evidence" value="ECO:0007669"/>
    <property type="project" value="TreeGrafter"/>
</dbReference>
<dbReference type="Pfam" id="PF00015">
    <property type="entry name" value="MCPsignal"/>
    <property type="match status" value="1"/>
</dbReference>
<feature type="domain" description="Methyl-accepting transducer" evidence="7">
    <location>
        <begin position="245"/>
        <end position="474"/>
    </location>
</feature>
<feature type="domain" description="HAMP" evidence="8">
    <location>
        <begin position="188"/>
        <end position="240"/>
    </location>
</feature>
<proteinExistence type="inferred from homology"/>
<comment type="similarity">
    <text evidence="3">Belongs to the methyl-accepting chemotaxis (MCP) protein family.</text>
</comment>
<evidence type="ECO:0000256" key="2">
    <source>
        <dbReference type="ARBA" id="ARBA00022481"/>
    </source>
</evidence>
<evidence type="ECO:0000256" key="5">
    <source>
        <dbReference type="SAM" id="Coils"/>
    </source>
</evidence>
<dbReference type="PANTHER" id="PTHR43531">
    <property type="entry name" value="PROTEIN ICFG"/>
    <property type="match status" value="1"/>
</dbReference>
<evidence type="ECO:0000256" key="3">
    <source>
        <dbReference type="ARBA" id="ARBA00029447"/>
    </source>
</evidence>
<accession>A0A2C9XWL9</accession>